<dbReference type="AlphaFoldDB" id="A0A382K6Z8"/>
<dbReference type="Pfam" id="PF01424">
    <property type="entry name" value="R3H"/>
    <property type="match status" value="1"/>
</dbReference>
<dbReference type="PROSITE" id="PS51061">
    <property type="entry name" value="R3H"/>
    <property type="match status" value="1"/>
</dbReference>
<organism evidence="2">
    <name type="scientific">marine metagenome</name>
    <dbReference type="NCBI Taxonomy" id="408172"/>
    <lineage>
        <taxon>unclassified sequences</taxon>
        <taxon>metagenomes</taxon>
        <taxon>ecological metagenomes</taxon>
    </lineage>
</organism>
<dbReference type="InterPro" id="IPR039247">
    <property type="entry name" value="KhpB"/>
</dbReference>
<gene>
    <name evidence="2" type="ORF">METZ01_LOCUS271285</name>
</gene>
<dbReference type="PANTHER" id="PTHR35800:SF1">
    <property type="entry name" value="RNA-BINDING PROTEIN KHPB"/>
    <property type="match status" value="1"/>
</dbReference>
<dbReference type="Gene3D" id="3.30.1370.50">
    <property type="entry name" value="R3H-like domain"/>
    <property type="match status" value="1"/>
</dbReference>
<accession>A0A382K6Z8</accession>
<feature type="domain" description="R3H" evidence="1">
    <location>
        <begin position="23"/>
        <end position="91"/>
    </location>
</feature>
<protein>
    <recommendedName>
        <fullName evidence="1">R3H domain-containing protein</fullName>
    </recommendedName>
</protein>
<sequence length="91" mass="10533">NRMLFQHNENAEKVQLDVGGYRFSEDDKLADKAKKAAEQVRRWGDIVELEPMNSYARRIIHNTLKDDPDIETQSVEVDGTHDKAIILRPKN</sequence>
<dbReference type="PANTHER" id="PTHR35800">
    <property type="entry name" value="PROTEIN JAG"/>
    <property type="match status" value="1"/>
</dbReference>
<dbReference type="GO" id="GO:0003723">
    <property type="term" value="F:RNA binding"/>
    <property type="evidence" value="ECO:0007669"/>
    <property type="project" value="InterPro"/>
</dbReference>
<feature type="non-terminal residue" evidence="2">
    <location>
        <position position="1"/>
    </location>
</feature>
<proteinExistence type="predicted"/>
<evidence type="ECO:0000259" key="1">
    <source>
        <dbReference type="PROSITE" id="PS51061"/>
    </source>
</evidence>
<dbReference type="InterPro" id="IPR036867">
    <property type="entry name" value="R3H_dom_sf"/>
</dbReference>
<reference evidence="2" key="1">
    <citation type="submission" date="2018-05" db="EMBL/GenBank/DDBJ databases">
        <authorList>
            <person name="Lanie J.A."/>
            <person name="Ng W.-L."/>
            <person name="Kazmierczak K.M."/>
            <person name="Andrzejewski T.M."/>
            <person name="Davidsen T.M."/>
            <person name="Wayne K.J."/>
            <person name="Tettelin H."/>
            <person name="Glass J.I."/>
            <person name="Rusch D."/>
            <person name="Podicherti R."/>
            <person name="Tsui H.-C.T."/>
            <person name="Winkler M.E."/>
        </authorList>
    </citation>
    <scope>NUCLEOTIDE SEQUENCE</scope>
</reference>
<dbReference type="EMBL" id="UINC01077882">
    <property type="protein sequence ID" value="SVC18431.1"/>
    <property type="molecule type" value="Genomic_DNA"/>
</dbReference>
<evidence type="ECO:0000313" key="2">
    <source>
        <dbReference type="EMBL" id="SVC18431.1"/>
    </source>
</evidence>
<dbReference type="SMART" id="SM00393">
    <property type="entry name" value="R3H"/>
    <property type="match status" value="1"/>
</dbReference>
<name>A0A382K6Z8_9ZZZZ</name>
<dbReference type="InterPro" id="IPR001374">
    <property type="entry name" value="R3H_dom"/>
</dbReference>